<dbReference type="KEGG" id="hbs:IPV69_26745"/>
<name>A0A7M2X4N4_9BACT</name>
<dbReference type="RefSeq" id="WP_390884438.1">
    <property type="nucleotide sequence ID" value="NZ_CP063458.1"/>
</dbReference>
<protein>
    <submittedName>
        <fullName evidence="3">MarR family transcriptional regulator</fullName>
    </submittedName>
</protein>
<dbReference type="EMBL" id="CP063458">
    <property type="protein sequence ID" value="QOV92564.1"/>
    <property type="molecule type" value="Genomic_DNA"/>
</dbReference>
<dbReference type="InterPro" id="IPR036388">
    <property type="entry name" value="WH-like_DNA-bd_sf"/>
</dbReference>
<dbReference type="InterPro" id="IPR000835">
    <property type="entry name" value="HTH_MarR-typ"/>
</dbReference>
<feature type="region of interest" description="Disordered" evidence="1">
    <location>
        <begin position="97"/>
        <end position="122"/>
    </location>
</feature>
<proteinExistence type="predicted"/>
<organism evidence="3 4">
    <name type="scientific">Humisphaera borealis</name>
    <dbReference type="NCBI Taxonomy" id="2807512"/>
    <lineage>
        <taxon>Bacteria</taxon>
        <taxon>Pseudomonadati</taxon>
        <taxon>Planctomycetota</taxon>
        <taxon>Phycisphaerae</taxon>
        <taxon>Tepidisphaerales</taxon>
        <taxon>Tepidisphaeraceae</taxon>
        <taxon>Humisphaera</taxon>
    </lineage>
</organism>
<dbReference type="Proteomes" id="UP000593765">
    <property type="component" value="Chromosome"/>
</dbReference>
<evidence type="ECO:0000259" key="2">
    <source>
        <dbReference type="Pfam" id="PF12802"/>
    </source>
</evidence>
<dbReference type="AlphaFoldDB" id="A0A7M2X4N4"/>
<accession>A0A7M2X4N4</accession>
<dbReference type="InterPro" id="IPR036390">
    <property type="entry name" value="WH_DNA-bd_sf"/>
</dbReference>
<sequence length="122" mass="13651">MSHATTTTPGWTFLSNHAHVLLLIAADPGTKLRDVADRVGITERAVQRIVADLEEAKYIERERVGRRNHYRVHPELPLRHPIEAHTEVGALLELVLRKSDPAPKGKSGSSEPSVRRRSKARP</sequence>
<dbReference type="GO" id="GO:0003700">
    <property type="term" value="F:DNA-binding transcription factor activity"/>
    <property type="evidence" value="ECO:0007669"/>
    <property type="project" value="InterPro"/>
</dbReference>
<feature type="domain" description="HTH marR-type" evidence="2">
    <location>
        <begin position="16"/>
        <end position="64"/>
    </location>
</feature>
<gene>
    <name evidence="3" type="ORF">IPV69_26745</name>
</gene>
<reference evidence="3 4" key="1">
    <citation type="submission" date="2020-10" db="EMBL/GenBank/DDBJ databases">
        <title>Wide distribution of Phycisphaera-like planctomycetes from WD2101 soil group in peatlands and genome analysis of the first cultivated representative.</title>
        <authorList>
            <person name="Dedysh S.N."/>
            <person name="Beletsky A.V."/>
            <person name="Ivanova A."/>
            <person name="Kulichevskaya I.S."/>
            <person name="Suzina N.E."/>
            <person name="Philippov D.A."/>
            <person name="Rakitin A.L."/>
            <person name="Mardanov A.V."/>
            <person name="Ravin N.V."/>
        </authorList>
    </citation>
    <scope>NUCLEOTIDE SEQUENCE [LARGE SCALE GENOMIC DNA]</scope>
    <source>
        <strain evidence="3 4">M1803</strain>
    </source>
</reference>
<dbReference type="SUPFAM" id="SSF46785">
    <property type="entry name" value="Winged helix' DNA-binding domain"/>
    <property type="match status" value="1"/>
</dbReference>
<dbReference type="InterPro" id="IPR011991">
    <property type="entry name" value="ArsR-like_HTH"/>
</dbReference>
<keyword evidence="4" id="KW-1185">Reference proteome</keyword>
<dbReference type="Pfam" id="PF12802">
    <property type="entry name" value="MarR_2"/>
    <property type="match status" value="1"/>
</dbReference>
<dbReference type="CDD" id="cd00090">
    <property type="entry name" value="HTH_ARSR"/>
    <property type="match status" value="1"/>
</dbReference>
<evidence type="ECO:0000313" key="4">
    <source>
        <dbReference type="Proteomes" id="UP000593765"/>
    </source>
</evidence>
<evidence type="ECO:0000313" key="3">
    <source>
        <dbReference type="EMBL" id="QOV92564.1"/>
    </source>
</evidence>
<evidence type="ECO:0000256" key="1">
    <source>
        <dbReference type="SAM" id="MobiDB-lite"/>
    </source>
</evidence>
<dbReference type="Gene3D" id="1.10.10.10">
    <property type="entry name" value="Winged helix-like DNA-binding domain superfamily/Winged helix DNA-binding domain"/>
    <property type="match status" value="1"/>
</dbReference>